<dbReference type="FunFam" id="3.30.470.20:FF:000007">
    <property type="entry name" value="Carbamoyl-phosphate synthase large chain"/>
    <property type="match status" value="1"/>
</dbReference>
<dbReference type="NCBIfam" id="TIGR01369">
    <property type="entry name" value="CPSaseII_lrg"/>
    <property type="match status" value="1"/>
</dbReference>
<dbReference type="GO" id="GO:0004088">
    <property type="term" value="F:carbamoyl-phosphate synthase (glutamine-hydrolyzing) activity"/>
    <property type="evidence" value="ECO:0007669"/>
    <property type="project" value="TreeGrafter"/>
</dbReference>
<dbReference type="AlphaFoldDB" id="A0A6J6VVX5"/>
<keyword evidence="10" id="KW-0067">ATP-binding</keyword>
<organism evidence="17">
    <name type="scientific">freshwater metagenome</name>
    <dbReference type="NCBI Taxonomy" id="449393"/>
    <lineage>
        <taxon>unclassified sequences</taxon>
        <taxon>metagenomes</taxon>
        <taxon>ecological metagenomes</taxon>
    </lineage>
</organism>
<evidence type="ECO:0000256" key="10">
    <source>
        <dbReference type="ARBA" id="ARBA00022840"/>
    </source>
</evidence>
<dbReference type="Pfam" id="PF02142">
    <property type="entry name" value="MGS"/>
    <property type="match status" value="1"/>
</dbReference>
<sequence>MPLDTSIKSVLVIGSGPIVIGQACEFDYSGTQACRVLREEGIRVILVNSNPATIMTDPEFADATYIEPITPEVIEKIIAREKPDAVLATLGGQTALNAAIGLYERGTLSKYGVKLIGADVDAINRGENRELFRAIVEKVGGESARSKICHTMEEIFAAVESLHYPVVVRPSFTMGGLGSGIAFDEEQLRQIAGTGLRHSPTSEVLLEESIIGWKEYELEVMRDHKDNVVIVCSIENVDPMGVHTGDSITVAPAMTLTDVEYQKLRNLSLDIIREVGVATGGCNIQFAVNPVNGRIIVIEMNPRVSRSSALASKATGFPIAKIATKLAIGYTLDEITNDITKVTPASFEPTLDYVVVKLPRFAFEKFADADPRLTTTMKSVGEAMAIGRSFSEALMKALRSLERKEAIFSWPVVTPDEKARLLTSITVPTEYRLQQVQRAMWAGASIGEVFAACKIDPWYLRQIQIINEQAVRVAEPGELTSEILRTAKSNGFSDSQIALLRGMSEDEVRQLRHHMGIRPVYKTVDTCAAEFEAFTPYHYSSYEEETEVRARTVPAVIILGSGPNRIGQGIEFDYSCVHASFALRAAGYETIMINCNPETVSTDYDTSNRLYFEPLTLEDVLEVIHAESQAGPLLGVITQLGGQTPLGLAADLKANGVTILGTSPEAINLAEERGAFGNILHEQQLTAPEFGMAASQLEAITIASRIGYPVLVRPSFVLGGRGMEIVYDDQALAGFISRATDITPDHPVLVDRFLDSAIEIDVDALYDGKDLFLGGVMEHIEEAGIHSGDSACVLPSMTVTPSALKEIREATVKIASGVGVRGLINIQFAIADSKLYVLEANPRASRTVPFVSKATGVPLAKAAARISLGSSISDLRAEGLLPTTGDGVARGISVKEAVLPWNRFRRTDGRGVDAVLGPEMRSTGEVMGISPTFGESYAKSQIQAFGPLPKTGTVFISLADKNKAHGVDAAAGLASLGFRVLATQGTADYLAEHGVPSITVRKNSEGSGPMGERTIVEMINAGDIDLVINTPVGRGTRQDGWAIRTAAVQRSIPIITTTAGFNAAVEGIRFLQSQELSIKPLQDWLA</sequence>
<dbReference type="SUPFAM" id="SSF56059">
    <property type="entry name" value="Glutathione synthetase ATP-binding domain-like"/>
    <property type="match status" value="2"/>
</dbReference>
<evidence type="ECO:0000256" key="8">
    <source>
        <dbReference type="ARBA" id="ARBA00022737"/>
    </source>
</evidence>
<keyword evidence="5" id="KW-0436">Ligase</keyword>
<dbReference type="FunFam" id="3.30.470.20:FF:000014">
    <property type="entry name" value="Carbamoyl-phosphate synthase large chain"/>
    <property type="match status" value="1"/>
</dbReference>
<keyword evidence="11" id="KW-0460">Magnesium</keyword>
<dbReference type="InterPro" id="IPR005479">
    <property type="entry name" value="CPAse_ATP-bd"/>
</dbReference>
<dbReference type="GO" id="GO:0044205">
    <property type="term" value="P:'de novo' UMP biosynthetic process"/>
    <property type="evidence" value="ECO:0007669"/>
    <property type="project" value="UniProtKB-UniPathway"/>
</dbReference>
<evidence type="ECO:0000313" key="19">
    <source>
        <dbReference type="EMBL" id="CAB5039539.1"/>
    </source>
</evidence>
<comment type="catalytic activity">
    <reaction evidence="14">
        <text>hydrogencarbonate + NH4(+) + 2 ATP = carbamoyl phosphate + 2 ADP + phosphate + 2 H(+)</text>
        <dbReference type="Rhea" id="RHEA:18029"/>
        <dbReference type="ChEBI" id="CHEBI:15378"/>
        <dbReference type="ChEBI" id="CHEBI:17544"/>
        <dbReference type="ChEBI" id="CHEBI:28938"/>
        <dbReference type="ChEBI" id="CHEBI:30616"/>
        <dbReference type="ChEBI" id="CHEBI:43474"/>
        <dbReference type="ChEBI" id="CHEBI:58228"/>
        <dbReference type="ChEBI" id="CHEBI:456216"/>
        <dbReference type="EC" id="6.3.4.16"/>
    </reaction>
</comment>
<dbReference type="SUPFAM" id="SSF52440">
    <property type="entry name" value="PreATP-grasp domain"/>
    <property type="match status" value="2"/>
</dbReference>
<dbReference type="Gene3D" id="3.40.50.20">
    <property type="match status" value="2"/>
</dbReference>
<dbReference type="SUPFAM" id="SSF48108">
    <property type="entry name" value="Carbamoyl phosphate synthetase, large subunit connection domain"/>
    <property type="match status" value="1"/>
</dbReference>
<accession>A0A6J6VVX5</accession>
<dbReference type="PANTHER" id="PTHR11405">
    <property type="entry name" value="CARBAMOYLTRANSFERASE FAMILY MEMBER"/>
    <property type="match status" value="1"/>
</dbReference>
<dbReference type="HAMAP" id="MF_01210_B">
    <property type="entry name" value="CPSase_L_chain_B"/>
    <property type="match status" value="1"/>
</dbReference>
<keyword evidence="9" id="KW-0547">Nucleotide-binding</keyword>
<keyword evidence="13" id="KW-0464">Manganese</keyword>
<dbReference type="InterPro" id="IPR013815">
    <property type="entry name" value="ATP_grasp_subdomain_1"/>
</dbReference>
<dbReference type="GO" id="GO:0046872">
    <property type="term" value="F:metal ion binding"/>
    <property type="evidence" value="ECO:0007669"/>
    <property type="project" value="UniProtKB-KW"/>
</dbReference>
<evidence type="ECO:0000313" key="18">
    <source>
        <dbReference type="EMBL" id="CAB4838044.1"/>
    </source>
</evidence>
<dbReference type="SMART" id="SM01096">
    <property type="entry name" value="CPSase_L_D3"/>
    <property type="match status" value="1"/>
</dbReference>
<keyword evidence="4" id="KW-0055">Arginine biosynthesis</keyword>
<comment type="similarity">
    <text evidence="3">Belongs to the CarB family.</text>
</comment>
<dbReference type="InterPro" id="IPR033937">
    <property type="entry name" value="MGS_CPS_CarB"/>
</dbReference>
<dbReference type="PROSITE" id="PS00866">
    <property type="entry name" value="CPSASE_1"/>
    <property type="match status" value="2"/>
</dbReference>
<dbReference type="FunFam" id="1.10.1030.10:FF:000002">
    <property type="entry name" value="Carbamoyl-phosphate synthase large chain"/>
    <property type="match status" value="1"/>
</dbReference>
<dbReference type="Gene3D" id="3.30.470.20">
    <property type="entry name" value="ATP-grasp fold, B domain"/>
    <property type="match status" value="2"/>
</dbReference>
<dbReference type="InterPro" id="IPR005480">
    <property type="entry name" value="CPSase_lsu_oligo"/>
</dbReference>
<dbReference type="PROSITE" id="PS00867">
    <property type="entry name" value="CPSASE_2"/>
    <property type="match status" value="2"/>
</dbReference>
<dbReference type="PROSITE" id="PS51855">
    <property type="entry name" value="MGS"/>
    <property type="match status" value="1"/>
</dbReference>
<dbReference type="PANTHER" id="PTHR11405:SF53">
    <property type="entry name" value="CARBAMOYL-PHOSPHATE SYNTHASE [AMMONIA], MITOCHONDRIAL"/>
    <property type="match status" value="1"/>
</dbReference>
<keyword evidence="7" id="KW-0479">Metal-binding</keyword>
<keyword evidence="6" id="KW-0028">Amino-acid biosynthesis</keyword>
<dbReference type="InterPro" id="IPR036897">
    <property type="entry name" value="CarbamoylP_synth_lsu_oligo_sf"/>
</dbReference>
<name>A0A6J6VVX5_9ZZZZ</name>
<dbReference type="InterPro" id="IPR036914">
    <property type="entry name" value="MGS-like_dom_sf"/>
</dbReference>
<evidence type="ECO:0000259" key="15">
    <source>
        <dbReference type="PROSITE" id="PS50975"/>
    </source>
</evidence>
<dbReference type="SMART" id="SM00851">
    <property type="entry name" value="MGS"/>
    <property type="match status" value="1"/>
</dbReference>
<evidence type="ECO:0000256" key="6">
    <source>
        <dbReference type="ARBA" id="ARBA00022605"/>
    </source>
</evidence>
<dbReference type="InterPro" id="IPR006275">
    <property type="entry name" value="CPSase_lsu"/>
</dbReference>
<feature type="domain" description="ATP-grasp" evidence="15">
    <location>
        <begin position="133"/>
        <end position="328"/>
    </location>
</feature>
<dbReference type="Pfam" id="PF02786">
    <property type="entry name" value="CPSase_L_D2"/>
    <property type="match status" value="2"/>
</dbReference>
<dbReference type="GO" id="GO:0004087">
    <property type="term" value="F:carbamoyl-phosphate synthase (ammonia) activity"/>
    <property type="evidence" value="ECO:0007669"/>
    <property type="project" value="UniProtKB-EC"/>
</dbReference>
<dbReference type="SUPFAM" id="SSF52335">
    <property type="entry name" value="Methylglyoxal synthase-like"/>
    <property type="match status" value="1"/>
</dbReference>
<dbReference type="GO" id="GO:0006526">
    <property type="term" value="P:L-arginine biosynthetic process"/>
    <property type="evidence" value="ECO:0007669"/>
    <property type="project" value="UniProtKB-KW"/>
</dbReference>
<dbReference type="Gene3D" id="1.10.1030.10">
    <property type="entry name" value="Carbamoyl-phosphate synthetase, large subunit oligomerisation domain"/>
    <property type="match status" value="1"/>
</dbReference>
<evidence type="ECO:0000256" key="12">
    <source>
        <dbReference type="ARBA" id="ARBA00022975"/>
    </source>
</evidence>
<dbReference type="NCBIfam" id="NF003671">
    <property type="entry name" value="PRK05294.1"/>
    <property type="match status" value="1"/>
</dbReference>
<dbReference type="Gene3D" id="3.40.50.1380">
    <property type="entry name" value="Methylglyoxal synthase-like domain"/>
    <property type="match status" value="1"/>
</dbReference>
<evidence type="ECO:0000313" key="17">
    <source>
        <dbReference type="EMBL" id="CAB4775073.1"/>
    </source>
</evidence>
<keyword evidence="8" id="KW-0677">Repeat</keyword>
<dbReference type="GO" id="GO:0005524">
    <property type="term" value="F:ATP binding"/>
    <property type="evidence" value="ECO:0007669"/>
    <property type="project" value="UniProtKB-KW"/>
</dbReference>
<evidence type="ECO:0000256" key="5">
    <source>
        <dbReference type="ARBA" id="ARBA00022598"/>
    </source>
</evidence>
<comment type="cofactor">
    <cofactor evidence="1">
        <name>Mn(2+)</name>
        <dbReference type="ChEBI" id="CHEBI:29035"/>
    </cofactor>
</comment>
<gene>
    <name evidence="17" type="ORF">UFOPK2942_00314</name>
    <name evidence="18" type="ORF">UFOPK3232_00162</name>
    <name evidence="19" type="ORF">UFOPK4242_00165</name>
</gene>
<dbReference type="Gene3D" id="3.30.1490.20">
    <property type="entry name" value="ATP-grasp fold, A domain"/>
    <property type="match status" value="1"/>
</dbReference>
<feature type="domain" description="MGS-like" evidence="16">
    <location>
        <begin position="946"/>
        <end position="1086"/>
    </location>
</feature>
<reference evidence="17" key="1">
    <citation type="submission" date="2020-05" db="EMBL/GenBank/DDBJ databases">
        <authorList>
            <person name="Chiriac C."/>
            <person name="Salcher M."/>
            <person name="Ghai R."/>
            <person name="Kavagutti S V."/>
        </authorList>
    </citation>
    <scope>NUCLEOTIDE SEQUENCE</scope>
</reference>
<dbReference type="GO" id="GO:0005737">
    <property type="term" value="C:cytoplasm"/>
    <property type="evidence" value="ECO:0007669"/>
    <property type="project" value="TreeGrafter"/>
</dbReference>
<dbReference type="PROSITE" id="PS50975">
    <property type="entry name" value="ATP_GRASP"/>
    <property type="match status" value="2"/>
</dbReference>
<dbReference type="InterPro" id="IPR058047">
    <property type="entry name" value="CPSase_preATP-grasp"/>
</dbReference>
<proteinExistence type="inferred from homology"/>
<dbReference type="NCBIfam" id="NF009455">
    <property type="entry name" value="PRK12815.1"/>
    <property type="match status" value="1"/>
</dbReference>
<evidence type="ECO:0000256" key="11">
    <source>
        <dbReference type="ARBA" id="ARBA00022842"/>
    </source>
</evidence>
<dbReference type="GO" id="GO:0006541">
    <property type="term" value="P:glutamine metabolic process"/>
    <property type="evidence" value="ECO:0007669"/>
    <property type="project" value="TreeGrafter"/>
</dbReference>
<keyword evidence="12" id="KW-0665">Pyrimidine biosynthesis</keyword>
<evidence type="ECO:0000256" key="3">
    <source>
        <dbReference type="ARBA" id="ARBA00009799"/>
    </source>
</evidence>
<evidence type="ECO:0000256" key="13">
    <source>
        <dbReference type="ARBA" id="ARBA00023211"/>
    </source>
</evidence>
<evidence type="ECO:0000256" key="4">
    <source>
        <dbReference type="ARBA" id="ARBA00022571"/>
    </source>
</evidence>
<dbReference type="EMBL" id="CAFARE010000002">
    <property type="protein sequence ID" value="CAB4838044.1"/>
    <property type="molecule type" value="Genomic_DNA"/>
</dbReference>
<evidence type="ECO:0000256" key="9">
    <source>
        <dbReference type="ARBA" id="ARBA00022741"/>
    </source>
</evidence>
<evidence type="ECO:0000256" key="2">
    <source>
        <dbReference type="ARBA" id="ARBA00005077"/>
    </source>
</evidence>
<evidence type="ECO:0000256" key="1">
    <source>
        <dbReference type="ARBA" id="ARBA00001936"/>
    </source>
</evidence>
<dbReference type="InterPro" id="IPR011761">
    <property type="entry name" value="ATP-grasp"/>
</dbReference>
<dbReference type="EMBL" id="CAFBQC010000003">
    <property type="protein sequence ID" value="CAB5039539.1"/>
    <property type="molecule type" value="Genomic_DNA"/>
</dbReference>
<protein>
    <submittedName>
        <fullName evidence="17">Unannotated protein</fullName>
    </submittedName>
</protein>
<dbReference type="EMBL" id="CAFAAA010000005">
    <property type="protein sequence ID" value="CAB4775073.1"/>
    <property type="molecule type" value="Genomic_DNA"/>
</dbReference>
<dbReference type="InterPro" id="IPR016185">
    <property type="entry name" value="PreATP-grasp_dom_sf"/>
</dbReference>
<dbReference type="Pfam" id="PF02787">
    <property type="entry name" value="CPSase_L_D3"/>
    <property type="match status" value="1"/>
</dbReference>
<dbReference type="InterPro" id="IPR011607">
    <property type="entry name" value="MGS-like_dom"/>
</dbReference>
<dbReference type="UniPathway" id="UPA00070">
    <property type="reaction ID" value="UER00115"/>
</dbReference>
<dbReference type="Pfam" id="PF25596">
    <property type="entry name" value="CPSase_L_D1"/>
    <property type="match status" value="2"/>
</dbReference>
<comment type="pathway">
    <text evidence="2">Amino-acid biosynthesis; L-arginine biosynthesis; carbamoyl phosphate from bicarbonate: step 1/1.</text>
</comment>
<evidence type="ECO:0000256" key="14">
    <source>
        <dbReference type="ARBA" id="ARBA00047359"/>
    </source>
</evidence>
<dbReference type="CDD" id="cd01424">
    <property type="entry name" value="MGS_CPS_II"/>
    <property type="match status" value="1"/>
</dbReference>
<feature type="domain" description="ATP-grasp" evidence="15">
    <location>
        <begin position="677"/>
        <end position="868"/>
    </location>
</feature>
<evidence type="ECO:0000256" key="7">
    <source>
        <dbReference type="ARBA" id="ARBA00022723"/>
    </source>
</evidence>
<dbReference type="InterPro" id="IPR005483">
    <property type="entry name" value="CPSase_dom"/>
</dbReference>
<dbReference type="PRINTS" id="PR00098">
    <property type="entry name" value="CPSASE"/>
</dbReference>
<dbReference type="FunFam" id="3.40.50.20:FF:000001">
    <property type="entry name" value="Carbamoyl-phosphate synthase large chain"/>
    <property type="match status" value="2"/>
</dbReference>
<evidence type="ECO:0000259" key="16">
    <source>
        <dbReference type="PROSITE" id="PS51855"/>
    </source>
</evidence>